<evidence type="ECO:0008006" key="4">
    <source>
        <dbReference type="Google" id="ProtNLM"/>
    </source>
</evidence>
<dbReference type="Proteomes" id="UP000237105">
    <property type="component" value="Unassembled WGS sequence"/>
</dbReference>
<comment type="caution">
    <text evidence="2">The sequence shown here is derived from an EMBL/GenBank/DDBJ whole genome shotgun (WGS) entry which is preliminary data.</text>
</comment>
<evidence type="ECO:0000256" key="1">
    <source>
        <dbReference type="SAM" id="SignalP"/>
    </source>
</evidence>
<keyword evidence="1" id="KW-0732">Signal</keyword>
<proteinExistence type="predicted"/>
<gene>
    <name evidence="2" type="ORF">PanWU01x14_030360</name>
</gene>
<name>A0A2P5DUS6_PARAD</name>
<evidence type="ECO:0000313" key="2">
    <source>
        <dbReference type="EMBL" id="PON77027.1"/>
    </source>
</evidence>
<dbReference type="AlphaFoldDB" id="A0A2P5DUS6"/>
<feature type="signal peptide" evidence="1">
    <location>
        <begin position="1"/>
        <end position="23"/>
    </location>
</feature>
<protein>
    <recommendedName>
        <fullName evidence="4">Secreted protein</fullName>
    </recommendedName>
</protein>
<dbReference type="EMBL" id="JXTB01000015">
    <property type="protein sequence ID" value="PON77027.1"/>
    <property type="molecule type" value="Genomic_DNA"/>
</dbReference>
<sequence>MGKKWCLSATVIRIALDSQTVSAAVPGVVVPFLPGSWRAMLIAGISATPMVPHCHDTVLQCHVLEKSGVAVPLHSTVAPHLQANGATAPVLLPVS</sequence>
<feature type="chain" id="PRO_5015135250" description="Secreted protein" evidence="1">
    <location>
        <begin position="24"/>
        <end position="95"/>
    </location>
</feature>
<reference evidence="3" key="1">
    <citation type="submission" date="2016-06" db="EMBL/GenBank/DDBJ databases">
        <title>Parallel loss of symbiosis genes in relatives of nitrogen-fixing non-legume Parasponia.</title>
        <authorList>
            <person name="Van Velzen R."/>
            <person name="Holmer R."/>
            <person name="Bu F."/>
            <person name="Rutten L."/>
            <person name="Van Zeijl A."/>
            <person name="Liu W."/>
            <person name="Santuari L."/>
            <person name="Cao Q."/>
            <person name="Sharma T."/>
            <person name="Shen D."/>
            <person name="Roswanjaya Y."/>
            <person name="Wardhani T."/>
            <person name="Kalhor M.S."/>
            <person name="Jansen J."/>
            <person name="Van den Hoogen J."/>
            <person name="Gungor B."/>
            <person name="Hartog M."/>
            <person name="Hontelez J."/>
            <person name="Verver J."/>
            <person name="Yang W.-C."/>
            <person name="Schijlen E."/>
            <person name="Repin R."/>
            <person name="Schilthuizen M."/>
            <person name="Schranz E."/>
            <person name="Heidstra R."/>
            <person name="Miyata K."/>
            <person name="Fedorova E."/>
            <person name="Kohlen W."/>
            <person name="Bisseling T."/>
            <person name="Smit S."/>
            <person name="Geurts R."/>
        </authorList>
    </citation>
    <scope>NUCLEOTIDE SEQUENCE [LARGE SCALE GENOMIC DNA]</scope>
    <source>
        <strain evidence="3">cv. WU1-14</strain>
    </source>
</reference>
<accession>A0A2P5DUS6</accession>
<organism evidence="2 3">
    <name type="scientific">Parasponia andersonii</name>
    <name type="common">Sponia andersonii</name>
    <dbReference type="NCBI Taxonomy" id="3476"/>
    <lineage>
        <taxon>Eukaryota</taxon>
        <taxon>Viridiplantae</taxon>
        <taxon>Streptophyta</taxon>
        <taxon>Embryophyta</taxon>
        <taxon>Tracheophyta</taxon>
        <taxon>Spermatophyta</taxon>
        <taxon>Magnoliopsida</taxon>
        <taxon>eudicotyledons</taxon>
        <taxon>Gunneridae</taxon>
        <taxon>Pentapetalae</taxon>
        <taxon>rosids</taxon>
        <taxon>fabids</taxon>
        <taxon>Rosales</taxon>
        <taxon>Cannabaceae</taxon>
        <taxon>Parasponia</taxon>
    </lineage>
</organism>
<evidence type="ECO:0000313" key="3">
    <source>
        <dbReference type="Proteomes" id="UP000237105"/>
    </source>
</evidence>
<keyword evidence="3" id="KW-1185">Reference proteome</keyword>